<evidence type="ECO:0000256" key="13">
    <source>
        <dbReference type="SAM" id="Phobius"/>
    </source>
</evidence>
<dbReference type="SMART" id="SM00408">
    <property type="entry name" value="IGc2"/>
    <property type="match status" value="5"/>
</dbReference>
<dbReference type="SMART" id="SM00409">
    <property type="entry name" value="IG"/>
    <property type="match status" value="5"/>
</dbReference>
<evidence type="ECO:0000256" key="11">
    <source>
        <dbReference type="ARBA" id="ARBA00023319"/>
    </source>
</evidence>
<dbReference type="FunFam" id="2.60.40.10:FF:000273">
    <property type="entry name" value="contactin-3 isoform X1"/>
    <property type="match status" value="1"/>
</dbReference>
<keyword evidence="7 13" id="KW-1133">Transmembrane helix</keyword>
<feature type="domain" description="Ig-like" evidence="15">
    <location>
        <begin position="341"/>
        <end position="424"/>
    </location>
</feature>
<dbReference type="Gene3D" id="2.60.40.10">
    <property type="entry name" value="Immunoglobulins"/>
    <property type="match status" value="9"/>
</dbReference>
<proteinExistence type="predicted"/>
<dbReference type="PANTHER" id="PTHR13817">
    <property type="entry name" value="TITIN"/>
    <property type="match status" value="1"/>
</dbReference>
<evidence type="ECO:0000256" key="6">
    <source>
        <dbReference type="ARBA" id="ARBA00022737"/>
    </source>
</evidence>
<evidence type="ECO:0000256" key="3">
    <source>
        <dbReference type="ARBA" id="ARBA00022475"/>
    </source>
</evidence>
<feature type="domain" description="Fibronectin type-III" evidence="16">
    <location>
        <begin position="822"/>
        <end position="908"/>
    </location>
</feature>
<feature type="domain" description="Ig-like" evidence="15">
    <location>
        <begin position="149"/>
        <end position="229"/>
    </location>
</feature>
<evidence type="ECO:0000256" key="8">
    <source>
        <dbReference type="ARBA" id="ARBA00023136"/>
    </source>
</evidence>
<evidence type="ECO:0000256" key="12">
    <source>
        <dbReference type="ARBA" id="ARBA00069893"/>
    </source>
</evidence>
<evidence type="ECO:0000259" key="15">
    <source>
        <dbReference type="PROSITE" id="PS50835"/>
    </source>
</evidence>
<dbReference type="InterPro" id="IPR003598">
    <property type="entry name" value="Ig_sub2"/>
</dbReference>
<accession>A0A8S1CVF9</accession>
<feature type="chain" id="PRO_5035743888" description="Cell adhesion molecule-related/down-regulated by oncogenes" evidence="14">
    <location>
        <begin position="23"/>
        <end position="1179"/>
    </location>
</feature>
<evidence type="ECO:0000256" key="5">
    <source>
        <dbReference type="ARBA" id="ARBA00022729"/>
    </source>
</evidence>
<name>A0A8S1CVF9_9INSE</name>
<evidence type="ECO:0000256" key="2">
    <source>
        <dbReference type="ARBA" id="ARBA00004236"/>
    </source>
</evidence>
<dbReference type="InterPro" id="IPR050964">
    <property type="entry name" value="Striated_Muscle_Regulatory"/>
</dbReference>
<evidence type="ECO:0000256" key="4">
    <source>
        <dbReference type="ARBA" id="ARBA00022692"/>
    </source>
</evidence>
<dbReference type="CDD" id="cd00063">
    <property type="entry name" value="FN3"/>
    <property type="match status" value="4"/>
</dbReference>
<dbReference type="Pfam" id="PF07679">
    <property type="entry name" value="I-set"/>
    <property type="match status" value="1"/>
</dbReference>
<evidence type="ECO:0000256" key="9">
    <source>
        <dbReference type="ARBA" id="ARBA00023157"/>
    </source>
</evidence>
<dbReference type="AlphaFoldDB" id="A0A8S1CVF9"/>
<dbReference type="InterPro" id="IPR007110">
    <property type="entry name" value="Ig-like_dom"/>
</dbReference>
<keyword evidence="3" id="KW-1003">Cell membrane</keyword>
<dbReference type="SUPFAM" id="SSF49265">
    <property type="entry name" value="Fibronectin type III"/>
    <property type="match status" value="2"/>
</dbReference>
<dbReference type="InterPro" id="IPR003961">
    <property type="entry name" value="FN3_dom"/>
</dbReference>
<keyword evidence="10" id="KW-0325">Glycoprotein</keyword>
<dbReference type="GO" id="GO:0005886">
    <property type="term" value="C:plasma membrane"/>
    <property type="evidence" value="ECO:0007669"/>
    <property type="project" value="UniProtKB-SubCell"/>
</dbReference>
<evidence type="ECO:0000256" key="14">
    <source>
        <dbReference type="SAM" id="SignalP"/>
    </source>
</evidence>
<sequence>MASRTLLHCLLCTIATLGFARANENDIGLSFAREPPKLVIGYKGKPLVLACAPGGSHPEGSVSVSWMVNGEPVVLSDRVSVQPTGSLSFKEIKHDPPQHSDEGNYQCKLTSSDGLFLLSEISSVRVAADENDIGLSFAREPPKLVIGYKGKPLVLACAPGGSHPEGSVSVSWLVNGEPVVLSDRVFIHTTGSLSFREIEHDPPQHSDEGNYQCKLRSSDGLSLLSKTSSVRVAVFAASFTQSPKNLSVEIGDTVRLSCHIEAVPTPNIFWRRDNKTLPNHESRYSVLRSGVLLIDAVRESDAGVYHCITNNKKVRIASEGAYLEVVPASQRFRPARMLSEPETVDIKVLANETLSLECEASGYPVPLLRWSSLSGSKEESLEKQSRLGSNVLAIPNSMERDSDVYTCEATNVDSENNKHHALIRYNVSVQVPPIIKRKSKSVIRIVGTPINFKCDMVGVPTPKISWYKNGTLVDTNERVVQDGWHLIIRNSLIDDAGIYQCRGWNDAGEAWAAFRLVEEPGVKDVAIDPPTDLKCGFVTTSSIDFSWNASAKNILAYSLYYYETARLFPINEVTVTAKSRIVEELKPSTNYSFFLIGFTIGGASNISEIVTCRTAGGRSSIVPQVTLVQATSPTSVTVFWKKLKSQETLNKVIGQKVIYRVAGSHEFKEKNTPTDVNNATITGLTSGDLYEVCVISGTKHGWPLADGGTFNCQSVMMPEVIDTTQATLEIKIVQVLKSAIKFRWARTKKNRIEPSSYNISAWRNGTVIFGPHNVGPLVTNYSIKDIDLREPLTIQVRALNVDGDSGEFGSFEFKPSLVHAESVSDLEAVAMSSNSVKLTWEGRYGGLFRVSYKLLGSDDIIQINSSEHSIFITDLKPYSTYKFSVQSYYSNLNIGASNQTVQCQTLEAVPEPPSELNFTQSDSSSGKFAWSAPSESNGQIRAYLVYYTSAESADQPLEQWLQAPTNQTWLQVSGLLPTSYVATVNASTSAGYGRAADFFKFQMLSVDSSLADEPTSLSSLRHDRLLLAISCSAVFVFLLLGVVIAYRLAKASRLRNHNIPHTNGNGLHHHHSEGIDMMVLSSSSNIPPAQTDHLDTKGWYPTPQATGVHSNGRIPNGTSTPMLKHVHITENPRFLPRGDGKSACPSCPGPGCNSRGCPSCQVEPLLAADVTQVTVLAED</sequence>
<evidence type="ECO:0000259" key="16">
    <source>
        <dbReference type="PROSITE" id="PS50853"/>
    </source>
</evidence>
<dbReference type="InterPro" id="IPR013783">
    <property type="entry name" value="Ig-like_fold"/>
</dbReference>
<evidence type="ECO:0000313" key="18">
    <source>
        <dbReference type="Proteomes" id="UP000494165"/>
    </source>
</evidence>
<dbReference type="SUPFAM" id="SSF48726">
    <property type="entry name" value="Immunoglobulin"/>
    <property type="match status" value="5"/>
</dbReference>
<dbReference type="PROSITE" id="PS50835">
    <property type="entry name" value="IG_LIKE"/>
    <property type="match status" value="5"/>
</dbReference>
<organism evidence="17 18">
    <name type="scientific">Cloeon dipterum</name>
    <dbReference type="NCBI Taxonomy" id="197152"/>
    <lineage>
        <taxon>Eukaryota</taxon>
        <taxon>Metazoa</taxon>
        <taxon>Ecdysozoa</taxon>
        <taxon>Arthropoda</taxon>
        <taxon>Hexapoda</taxon>
        <taxon>Insecta</taxon>
        <taxon>Pterygota</taxon>
        <taxon>Palaeoptera</taxon>
        <taxon>Ephemeroptera</taxon>
        <taxon>Pisciforma</taxon>
        <taxon>Baetidae</taxon>
        <taxon>Cloeon</taxon>
    </lineage>
</organism>
<keyword evidence="4 13" id="KW-0812">Transmembrane</keyword>
<evidence type="ECO:0000313" key="17">
    <source>
        <dbReference type="EMBL" id="CAB3369206.1"/>
    </source>
</evidence>
<keyword evidence="9" id="KW-1015">Disulfide bond</keyword>
<keyword evidence="18" id="KW-1185">Reference proteome</keyword>
<feature type="domain" description="Ig-like" evidence="15">
    <location>
        <begin position="432"/>
        <end position="502"/>
    </location>
</feature>
<gene>
    <name evidence="17" type="ORF">CLODIP_2_CD07303</name>
</gene>
<dbReference type="EMBL" id="CADEPI010000043">
    <property type="protein sequence ID" value="CAB3369206.1"/>
    <property type="molecule type" value="Genomic_DNA"/>
</dbReference>
<protein>
    <recommendedName>
        <fullName evidence="12">Cell adhesion molecule-related/down-regulated by oncogenes</fullName>
    </recommendedName>
</protein>
<dbReference type="InterPro" id="IPR003599">
    <property type="entry name" value="Ig_sub"/>
</dbReference>
<evidence type="ECO:0000256" key="7">
    <source>
        <dbReference type="ARBA" id="ARBA00022989"/>
    </source>
</evidence>
<dbReference type="PROSITE" id="PS50853">
    <property type="entry name" value="FN3"/>
    <property type="match status" value="4"/>
</dbReference>
<comment type="subcellular location">
    <subcellularLocation>
        <location evidence="2">Cell membrane</location>
    </subcellularLocation>
    <subcellularLocation>
        <location evidence="1">Membrane</location>
        <topology evidence="1">Single-pass membrane protein</topology>
    </subcellularLocation>
</comment>
<keyword evidence="8 13" id="KW-0472">Membrane</keyword>
<dbReference type="InterPro" id="IPR036116">
    <property type="entry name" value="FN3_sf"/>
</dbReference>
<keyword evidence="11" id="KW-0393">Immunoglobulin domain</keyword>
<reference evidence="17 18" key="1">
    <citation type="submission" date="2020-04" db="EMBL/GenBank/DDBJ databases">
        <authorList>
            <person name="Alioto T."/>
            <person name="Alioto T."/>
            <person name="Gomez Garrido J."/>
        </authorList>
    </citation>
    <scope>NUCLEOTIDE SEQUENCE [LARGE SCALE GENOMIC DNA]</scope>
</reference>
<feature type="domain" description="Ig-like" evidence="15">
    <location>
        <begin position="43"/>
        <end position="122"/>
    </location>
</feature>
<feature type="domain" description="Fibronectin type-III" evidence="16">
    <location>
        <begin position="912"/>
        <end position="1006"/>
    </location>
</feature>
<feature type="signal peptide" evidence="14">
    <location>
        <begin position="1"/>
        <end position="22"/>
    </location>
</feature>
<dbReference type="OrthoDB" id="438268at2759"/>
<dbReference type="InterPro" id="IPR013098">
    <property type="entry name" value="Ig_I-set"/>
</dbReference>
<dbReference type="Pfam" id="PF00041">
    <property type="entry name" value="fn3"/>
    <property type="match status" value="3"/>
</dbReference>
<feature type="domain" description="Ig-like" evidence="15">
    <location>
        <begin position="237"/>
        <end position="317"/>
    </location>
</feature>
<dbReference type="PANTHER" id="PTHR13817:SF173">
    <property type="entry name" value="FRAZZLED"/>
    <property type="match status" value="1"/>
</dbReference>
<dbReference type="Pfam" id="PF13927">
    <property type="entry name" value="Ig_3"/>
    <property type="match status" value="2"/>
</dbReference>
<dbReference type="GO" id="GO:0030154">
    <property type="term" value="P:cell differentiation"/>
    <property type="evidence" value="ECO:0007669"/>
    <property type="project" value="UniProtKB-ARBA"/>
</dbReference>
<evidence type="ECO:0000256" key="1">
    <source>
        <dbReference type="ARBA" id="ARBA00004167"/>
    </source>
</evidence>
<dbReference type="FunFam" id="2.60.40.10:FF:000032">
    <property type="entry name" value="palladin isoform X1"/>
    <property type="match status" value="1"/>
</dbReference>
<keyword evidence="6" id="KW-0677">Repeat</keyword>
<feature type="domain" description="Fibronectin type-III" evidence="16">
    <location>
        <begin position="529"/>
        <end position="617"/>
    </location>
</feature>
<comment type="caution">
    <text evidence="17">The sequence shown here is derived from an EMBL/GenBank/DDBJ whole genome shotgun (WGS) entry which is preliminary data.</text>
</comment>
<dbReference type="InterPro" id="IPR036179">
    <property type="entry name" value="Ig-like_dom_sf"/>
</dbReference>
<dbReference type="GO" id="GO:0009653">
    <property type="term" value="P:anatomical structure morphogenesis"/>
    <property type="evidence" value="ECO:0007669"/>
    <property type="project" value="UniProtKB-ARBA"/>
</dbReference>
<feature type="domain" description="Fibronectin type-III" evidence="16">
    <location>
        <begin position="622"/>
        <end position="720"/>
    </location>
</feature>
<feature type="transmembrane region" description="Helical" evidence="13">
    <location>
        <begin position="1025"/>
        <end position="1046"/>
    </location>
</feature>
<keyword evidence="5 14" id="KW-0732">Signal</keyword>
<evidence type="ECO:0000256" key="10">
    <source>
        <dbReference type="ARBA" id="ARBA00023180"/>
    </source>
</evidence>
<dbReference type="Proteomes" id="UP000494165">
    <property type="component" value="Unassembled WGS sequence"/>
</dbReference>
<dbReference type="SMART" id="SM00060">
    <property type="entry name" value="FN3"/>
    <property type="match status" value="5"/>
</dbReference>